<dbReference type="EMBL" id="CP042905">
    <property type="protein sequence ID" value="QEE15014.2"/>
    <property type="molecule type" value="Genomic_DNA"/>
</dbReference>
<dbReference type="PANTHER" id="PTHR11328:SF24">
    <property type="entry name" value="MAJOR FACILITATOR SUPERFAMILY (MFS) PROFILE DOMAIN-CONTAINING PROTEIN"/>
    <property type="match status" value="1"/>
</dbReference>
<dbReference type="InterPro" id="IPR036259">
    <property type="entry name" value="MFS_trans_sf"/>
</dbReference>
<dbReference type="Pfam" id="PF13347">
    <property type="entry name" value="MFS_2"/>
    <property type="match status" value="1"/>
</dbReference>
<keyword evidence="2" id="KW-1185">Reference proteome</keyword>
<accession>A0A5B9D7C2</accession>
<protein>
    <submittedName>
        <fullName evidence="1">MFS transporter</fullName>
    </submittedName>
</protein>
<name>A0A5B9D7C2_9ARCH</name>
<dbReference type="Gene3D" id="1.20.1250.20">
    <property type="entry name" value="MFS general substrate transporter like domains"/>
    <property type="match status" value="1"/>
</dbReference>
<evidence type="ECO:0000313" key="1">
    <source>
        <dbReference type="EMBL" id="QEE15014.2"/>
    </source>
</evidence>
<dbReference type="InterPro" id="IPR039672">
    <property type="entry name" value="MFS_2"/>
</dbReference>
<dbReference type="KEGG" id="psyt:DSAG12_00837"/>
<reference evidence="1 2" key="1">
    <citation type="journal article" date="2020" name="Nature">
        <title>Isolation of an archaeon at the prokaryote-eukaryote interface.</title>
        <authorList>
            <person name="Imachi H."/>
            <person name="Nobu M.K."/>
            <person name="Nakahara N."/>
            <person name="Morono Y."/>
            <person name="Ogawara M."/>
            <person name="Takaki Y."/>
            <person name="Takano Y."/>
            <person name="Uematsu K."/>
            <person name="Ikuta T."/>
            <person name="Ito M."/>
            <person name="Matsui Y."/>
            <person name="Miyazaki M."/>
            <person name="Murata K."/>
            <person name="Saito Y."/>
            <person name="Sakai S."/>
            <person name="Song C."/>
            <person name="Tasumi E."/>
            <person name="Yamanaka Y."/>
            <person name="Yamaguchi T."/>
            <person name="Kamagata Y."/>
            <person name="Tamaki H."/>
            <person name="Takai K."/>
        </authorList>
    </citation>
    <scope>NUCLEOTIDE SEQUENCE [LARGE SCALE GENOMIC DNA]</scope>
    <source>
        <strain evidence="1 2">MK-D1</strain>
    </source>
</reference>
<dbReference type="GO" id="GO:0005886">
    <property type="term" value="C:plasma membrane"/>
    <property type="evidence" value="ECO:0007669"/>
    <property type="project" value="TreeGrafter"/>
</dbReference>
<dbReference type="SUPFAM" id="SSF103473">
    <property type="entry name" value="MFS general substrate transporter"/>
    <property type="match status" value="1"/>
</dbReference>
<gene>
    <name evidence="1" type="ORF">DSAG12_00837</name>
</gene>
<dbReference type="GO" id="GO:0008643">
    <property type="term" value="P:carbohydrate transport"/>
    <property type="evidence" value="ECO:0007669"/>
    <property type="project" value="InterPro"/>
</dbReference>
<evidence type="ECO:0000313" key="2">
    <source>
        <dbReference type="Proteomes" id="UP000321408"/>
    </source>
</evidence>
<dbReference type="AlphaFoldDB" id="A0A5B9D7C2"/>
<reference evidence="1 2" key="2">
    <citation type="journal article" date="2024" name="Int. J. Syst. Evol. Microbiol.">
        <title>Promethearchaeum syntrophicum gen. nov., sp. nov., an anaerobic, obligately syntrophic archaeon, the first isolate of the lineage 'Asgard' archaea, and proposal of the new archaeal phylum Promethearchaeota phyl. nov. and kingdom Promethearchaeati regn. nov.</title>
        <authorList>
            <person name="Imachi H."/>
            <person name="Nobu M.K."/>
            <person name="Kato S."/>
            <person name="Takaki Y."/>
            <person name="Miyazaki M."/>
            <person name="Miyata M."/>
            <person name="Ogawara M."/>
            <person name="Saito Y."/>
            <person name="Sakai S."/>
            <person name="Tahara Y.O."/>
            <person name="Takano Y."/>
            <person name="Tasumi E."/>
            <person name="Uematsu K."/>
            <person name="Yoshimura T."/>
            <person name="Itoh T."/>
            <person name="Ohkuma M."/>
            <person name="Takai K."/>
        </authorList>
    </citation>
    <scope>NUCLEOTIDE SEQUENCE [LARGE SCALE GENOMIC DNA]</scope>
    <source>
        <strain evidence="1 2">MK-D1</strain>
    </source>
</reference>
<sequence>MAVLQSVVGGGALTYYFTKIRGLDGTLSGIVWLLFGIWNAVNDPLYGYISDKTKNKLGRRKPYIRFGAPLLAISYILCWLIIPDTDTQPGLFIQLLVCLFFYDTLYTAVASALYVMPFEMAVSNKARSPIFVWKIAFSVLSIAFPAVVIPMVKPDVGDDLTSYQIFHVILGVIVGIVTFVSTFFYKENQYLQEEEQMPFFKGIKATFRNKPFIIFLIISFTVIYVQTSLFQGLNYYPDEIETINMMILLVGLALSTIVTLIIFILKHEAWGVKKCMQIALIAFAIGCFSMVFGGRTQVFAMISFVGCGVGVAAGFYMLTMQFGDVMDYDELQTGLRREGIYAGVNSLVTKPAISLANAAFIWIIEAFGYNQTLQGGLQDNRAETGIILAWMLIPAILLTICFIVMFRYPLAGDKWKTDKNKLTVIHQQKEKDHLEKLGFKYEP</sequence>
<dbReference type="PANTHER" id="PTHR11328">
    <property type="entry name" value="MAJOR FACILITATOR SUPERFAMILY DOMAIN-CONTAINING PROTEIN"/>
    <property type="match status" value="1"/>
</dbReference>
<organism evidence="1 2">
    <name type="scientific">Promethearchaeum syntrophicum</name>
    <dbReference type="NCBI Taxonomy" id="2594042"/>
    <lineage>
        <taxon>Archaea</taxon>
        <taxon>Promethearchaeati</taxon>
        <taxon>Promethearchaeota</taxon>
        <taxon>Promethearchaeia</taxon>
        <taxon>Promethearchaeales</taxon>
        <taxon>Promethearchaeaceae</taxon>
        <taxon>Promethearchaeum</taxon>
    </lineage>
</organism>
<dbReference type="GO" id="GO:0015293">
    <property type="term" value="F:symporter activity"/>
    <property type="evidence" value="ECO:0007669"/>
    <property type="project" value="InterPro"/>
</dbReference>
<proteinExistence type="predicted"/>
<dbReference type="Proteomes" id="UP000321408">
    <property type="component" value="Chromosome"/>
</dbReference>